<keyword evidence="2 9" id="KW-0813">Transport</keyword>
<evidence type="ECO:0000313" key="11">
    <source>
        <dbReference type="EMBL" id="ABR74529.1"/>
    </source>
</evidence>
<evidence type="ECO:0000256" key="4">
    <source>
        <dbReference type="ARBA" id="ARBA00022519"/>
    </source>
</evidence>
<feature type="transmembrane region" description="Helical" evidence="9">
    <location>
        <begin position="12"/>
        <end position="31"/>
    </location>
</feature>
<evidence type="ECO:0000256" key="7">
    <source>
        <dbReference type="ARBA" id="ARBA00023136"/>
    </source>
</evidence>
<feature type="transmembrane region" description="Helical" evidence="9">
    <location>
        <begin position="84"/>
        <end position="106"/>
    </location>
</feature>
<dbReference type="PANTHER" id="PTHR35011:SF11">
    <property type="entry name" value="TRAP TRANSPORTER SMALL PERMEASE PROTEIN"/>
    <property type="match status" value="1"/>
</dbReference>
<gene>
    <name evidence="11" type="ordered locus">Asuc_1164</name>
</gene>
<dbReference type="STRING" id="339671.Asuc_1164"/>
<dbReference type="GO" id="GO:0005886">
    <property type="term" value="C:plasma membrane"/>
    <property type="evidence" value="ECO:0007669"/>
    <property type="project" value="UniProtKB-SubCell"/>
</dbReference>
<dbReference type="eggNOG" id="COG3090">
    <property type="taxonomic scope" value="Bacteria"/>
</dbReference>
<evidence type="ECO:0000259" key="10">
    <source>
        <dbReference type="Pfam" id="PF04290"/>
    </source>
</evidence>
<dbReference type="PANTHER" id="PTHR35011">
    <property type="entry name" value="2,3-DIKETO-L-GULONATE TRAP TRANSPORTER SMALL PERMEASE PROTEIN YIAM"/>
    <property type="match status" value="1"/>
</dbReference>
<feature type="transmembrane region" description="Helical" evidence="9">
    <location>
        <begin position="126"/>
        <end position="144"/>
    </location>
</feature>
<accession>A6VNI2</accession>
<protein>
    <recommendedName>
        <fullName evidence="9">TRAP transporter small permease protein</fullName>
    </recommendedName>
</protein>
<dbReference type="OrthoDB" id="4964541at2"/>
<proteinExistence type="inferred from homology"/>
<dbReference type="GO" id="GO:0022857">
    <property type="term" value="F:transmembrane transporter activity"/>
    <property type="evidence" value="ECO:0007669"/>
    <property type="project" value="UniProtKB-UniRule"/>
</dbReference>
<evidence type="ECO:0000256" key="6">
    <source>
        <dbReference type="ARBA" id="ARBA00022989"/>
    </source>
</evidence>
<evidence type="ECO:0000256" key="2">
    <source>
        <dbReference type="ARBA" id="ARBA00022448"/>
    </source>
</evidence>
<evidence type="ECO:0000256" key="1">
    <source>
        <dbReference type="ARBA" id="ARBA00004429"/>
    </source>
</evidence>
<dbReference type="RefSeq" id="WP_012072906.1">
    <property type="nucleotide sequence ID" value="NC_009655.1"/>
</dbReference>
<evidence type="ECO:0000256" key="8">
    <source>
        <dbReference type="ARBA" id="ARBA00038436"/>
    </source>
</evidence>
<keyword evidence="5 9" id="KW-0812">Transmembrane</keyword>
<organism evidence="11 12">
    <name type="scientific">Actinobacillus succinogenes (strain ATCC 55618 / DSM 22257 / CCUG 43843 / 130Z)</name>
    <dbReference type="NCBI Taxonomy" id="339671"/>
    <lineage>
        <taxon>Bacteria</taxon>
        <taxon>Pseudomonadati</taxon>
        <taxon>Pseudomonadota</taxon>
        <taxon>Gammaproteobacteria</taxon>
        <taxon>Pasteurellales</taxon>
        <taxon>Pasteurellaceae</taxon>
        <taxon>Actinobacillus</taxon>
    </lineage>
</organism>
<comment type="subcellular location">
    <subcellularLocation>
        <location evidence="1 9">Cell inner membrane</location>
        <topology evidence="1 9">Multi-pass membrane protein</topology>
    </subcellularLocation>
</comment>
<evidence type="ECO:0000256" key="9">
    <source>
        <dbReference type="RuleBase" id="RU369079"/>
    </source>
</evidence>
<keyword evidence="4 9" id="KW-0997">Cell inner membrane</keyword>
<dbReference type="InterPro" id="IPR007387">
    <property type="entry name" value="TRAP_DctQ"/>
</dbReference>
<sequence length="160" mass="18526">MQKIINYIEKVQLILGAIFLVIFVIATLLQVSTRYLGISATWTEELAVNTFIWAMMLGAAVMVRQKQHFSFGFLASYLSDRKSAFLIIFQNIILITFCALCFVYSSEITQAFWNSKWVSIPQFKQGYVWLVLPITFMTMIIYVIEDSIKQINKLIRDKNS</sequence>
<dbReference type="EMBL" id="CP000746">
    <property type="protein sequence ID" value="ABR74529.1"/>
    <property type="molecule type" value="Genomic_DNA"/>
</dbReference>
<evidence type="ECO:0000256" key="3">
    <source>
        <dbReference type="ARBA" id="ARBA00022475"/>
    </source>
</evidence>
<name>A6VNI2_ACTSZ</name>
<comment type="subunit">
    <text evidence="9">The complex comprises the extracytoplasmic solute receptor protein and the two transmembrane proteins.</text>
</comment>
<dbReference type="HOGENOM" id="CLU_086356_9_4_6"/>
<feature type="transmembrane region" description="Helical" evidence="9">
    <location>
        <begin position="46"/>
        <end position="63"/>
    </location>
</feature>
<dbReference type="GO" id="GO:0015740">
    <property type="term" value="P:C4-dicarboxylate transport"/>
    <property type="evidence" value="ECO:0007669"/>
    <property type="project" value="TreeGrafter"/>
</dbReference>
<dbReference type="InterPro" id="IPR055348">
    <property type="entry name" value="DctQ"/>
</dbReference>
<evidence type="ECO:0000256" key="5">
    <source>
        <dbReference type="ARBA" id="ARBA00022692"/>
    </source>
</evidence>
<keyword evidence="7 9" id="KW-0472">Membrane</keyword>
<comment type="similarity">
    <text evidence="8 9">Belongs to the TRAP transporter small permease family.</text>
</comment>
<comment type="function">
    <text evidence="9">Part of the tripartite ATP-independent periplasmic (TRAP) transport system.</text>
</comment>
<keyword evidence="6 9" id="KW-1133">Transmembrane helix</keyword>
<reference evidence="12" key="1">
    <citation type="journal article" date="2010" name="BMC Genomics">
        <title>A genomic perspective on the potential of Actinobacillus succinogenes for industrial succinate production.</title>
        <authorList>
            <person name="McKinlay J.B."/>
            <person name="Laivenieks M."/>
            <person name="Schindler B.D."/>
            <person name="McKinlay A.A."/>
            <person name="Siddaramappa S."/>
            <person name="Challacombe J.F."/>
            <person name="Lowry S.R."/>
            <person name="Clum A."/>
            <person name="Lapidus A.L."/>
            <person name="Burkhart K.B."/>
            <person name="Harkins V."/>
            <person name="Vieille C."/>
        </authorList>
    </citation>
    <scope>NUCLEOTIDE SEQUENCE [LARGE SCALE GENOMIC DNA]</scope>
    <source>
        <strain evidence="12">ATCC 55618 / DSM 22257 / CCUG 43843 / 130Z</strain>
    </source>
</reference>
<evidence type="ECO:0000313" key="12">
    <source>
        <dbReference type="Proteomes" id="UP000001114"/>
    </source>
</evidence>
<dbReference type="Proteomes" id="UP000001114">
    <property type="component" value="Chromosome"/>
</dbReference>
<dbReference type="KEGG" id="asu:Asuc_1164"/>
<dbReference type="Pfam" id="PF04290">
    <property type="entry name" value="DctQ"/>
    <property type="match status" value="1"/>
</dbReference>
<keyword evidence="3" id="KW-1003">Cell membrane</keyword>
<dbReference type="AlphaFoldDB" id="A6VNI2"/>
<keyword evidence="12" id="KW-1185">Reference proteome</keyword>
<feature type="domain" description="Tripartite ATP-independent periplasmic transporters DctQ component" evidence="10">
    <location>
        <begin position="24"/>
        <end position="151"/>
    </location>
</feature>